<reference evidence="6 7" key="1">
    <citation type="submission" date="2024-03" db="EMBL/GenBank/DDBJ databases">
        <title>Novel species of the genus Variovorax.</title>
        <authorList>
            <person name="Liu Q."/>
            <person name="Xin Y.-H."/>
        </authorList>
    </citation>
    <scope>NUCLEOTIDE SEQUENCE [LARGE SCALE GENOMIC DNA]</scope>
    <source>
        <strain evidence="6 7">KACC 18501</strain>
    </source>
</reference>
<protein>
    <submittedName>
        <fullName evidence="6">ANTAR domain-containing protein</fullName>
    </submittedName>
</protein>
<evidence type="ECO:0000313" key="6">
    <source>
        <dbReference type="EMBL" id="MEJ8825388.1"/>
    </source>
</evidence>
<dbReference type="EMBL" id="JBBKZV010000021">
    <property type="protein sequence ID" value="MEJ8825388.1"/>
    <property type="molecule type" value="Genomic_DNA"/>
</dbReference>
<evidence type="ECO:0000259" key="5">
    <source>
        <dbReference type="PROSITE" id="PS50921"/>
    </source>
</evidence>
<name>A0ABU8W638_9BURK</name>
<comment type="caution">
    <text evidence="6">The sequence shown here is derived from an EMBL/GenBank/DDBJ whole genome shotgun (WGS) entry which is preliminary data.</text>
</comment>
<evidence type="ECO:0000256" key="2">
    <source>
        <dbReference type="ARBA" id="ARBA00022692"/>
    </source>
</evidence>
<accession>A0ABU8W638</accession>
<evidence type="ECO:0000256" key="4">
    <source>
        <dbReference type="ARBA" id="ARBA00023136"/>
    </source>
</evidence>
<keyword evidence="7" id="KW-1185">Reference proteome</keyword>
<feature type="domain" description="ANTAR" evidence="5">
    <location>
        <begin position="127"/>
        <end position="188"/>
    </location>
</feature>
<gene>
    <name evidence="6" type="ORF">WKW80_25760</name>
</gene>
<dbReference type="InterPro" id="IPR036388">
    <property type="entry name" value="WH-like_DNA-bd_sf"/>
</dbReference>
<dbReference type="SUPFAM" id="SSF52172">
    <property type="entry name" value="CheY-like"/>
    <property type="match status" value="1"/>
</dbReference>
<dbReference type="PROSITE" id="PS50921">
    <property type="entry name" value="ANTAR"/>
    <property type="match status" value="1"/>
</dbReference>
<evidence type="ECO:0000256" key="3">
    <source>
        <dbReference type="ARBA" id="ARBA00022989"/>
    </source>
</evidence>
<dbReference type="Pfam" id="PF03861">
    <property type="entry name" value="ANTAR"/>
    <property type="match status" value="1"/>
</dbReference>
<evidence type="ECO:0000313" key="7">
    <source>
        <dbReference type="Proteomes" id="UP001363010"/>
    </source>
</evidence>
<evidence type="ECO:0000256" key="1">
    <source>
        <dbReference type="ARBA" id="ARBA00004141"/>
    </source>
</evidence>
<sequence>MPSLHLVLLDLLDAIALPRGVQRALSQCGMEVVYHQGDDFRAMEGGSFDHVLACAVGAEGSGVPKAMAALSDAAPSSPLSLLSPPLDATLHAALVDAGVHAWGDVEKTEEVELAALLSQARARCGREAAWRLELVQLRTQLDDRKWVDKAKGLLMLARGMDEDEAFALLRRASMHANIRLGEVSRSVVDAVRWAEAINRAGQLRMLSQRLARLAAQALVAVDVTRSRAQRRQSADRIQENLAYLAGLGLTGAPAAALERTSAAWLSLSAAWTARVTPDAMAAIDAAAEALLASAETLTESLEGASGRRALKIISLCGRQRMLSERLAKEALLGEPNAPQMVASASEFEKALLELESAPLTSPEIRAVLATARDEWLRFARGVQGMNKPQGRVALVRSAEALVTTFDELAAQYEHSVQVIMA</sequence>
<dbReference type="Pfam" id="PF13675">
    <property type="entry name" value="PilJ"/>
    <property type="match status" value="1"/>
</dbReference>
<dbReference type="InterPro" id="IPR011006">
    <property type="entry name" value="CheY-like_superfamily"/>
</dbReference>
<dbReference type="RefSeq" id="WP_340366420.1">
    <property type="nucleotide sequence ID" value="NZ_JBBKZV010000021.1"/>
</dbReference>
<dbReference type="Proteomes" id="UP001363010">
    <property type="component" value="Unassembled WGS sequence"/>
</dbReference>
<keyword evidence="3" id="KW-1133">Transmembrane helix</keyword>
<comment type="subcellular location">
    <subcellularLocation>
        <location evidence="1">Membrane</location>
        <topology evidence="1">Multi-pass membrane protein</topology>
    </subcellularLocation>
</comment>
<dbReference type="SMART" id="SM01012">
    <property type="entry name" value="ANTAR"/>
    <property type="match status" value="1"/>
</dbReference>
<organism evidence="6 7">
    <name type="scientific">Variovorax humicola</name>
    <dbReference type="NCBI Taxonomy" id="1769758"/>
    <lineage>
        <taxon>Bacteria</taxon>
        <taxon>Pseudomonadati</taxon>
        <taxon>Pseudomonadota</taxon>
        <taxon>Betaproteobacteria</taxon>
        <taxon>Burkholderiales</taxon>
        <taxon>Comamonadaceae</taxon>
        <taxon>Variovorax</taxon>
    </lineage>
</organism>
<proteinExistence type="predicted"/>
<dbReference type="InterPro" id="IPR029095">
    <property type="entry name" value="NarX-like_N"/>
</dbReference>
<dbReference type="Gene3D" id="1.10.10.10">
    <property type="entry name" value="Winged helix-like DNA-binding domain superfamily/Winged helix DNA-binding domain"/>
    <property type="match status" value="1"/>
</dbReference>
<keyword evidence="2" id="KW-0812">Transmembrane</keyword>
<keyword evidence="4" id="KW-0472">Membrane</keyword>
<dbReference type="InterPro" id="IPR005561">
    <property type="entry name" value="ANTAR"/>
</dbReference>